<dbReference type="AlphaFoldDB" id="A0A4Y2MPA3"/>
<evidence type="ECO:0000313" key="3">
    <source>
        <dbReference type="EMBL" id="GBN48460.1"/>
    </source>
</evidence>
<protein>
    <submittedName>
        <fullName evidence="1">Uncharacterized protein</fullName>
    </submittedName>
</protein>
<accession>A0A4Y2MPA3</accession>
<dbReference type="EMBL" id="BGPR01010878">
    <property type="protein sequence ID" value="GBN48484.1"/>
    <property type="molecule type" value="Genomic_DNA"/>
</dbReference>
<name>A0A4Y2MPA3_ARAVE</name>
<organism evidence="1 5">
    <name type="scientific">Araneus ventricosus</name>
    <name type="common">Orbweaver spider</name>
    <name type="synonym">Epeira ventricosa</name>
    <dbReference type="NCBI Taxonomy" id="182803"/>
    <lineage>
        <taxon>Eukaryota</taxon>
        <taxon>Metazoa</taxon>
        <taxon>Ecdysozoa</taxon>
        <taxon>Arthropoda</taxon>
        <taxon>Chelicerata</taxon>
        <taxon>Arachnida</taxon>
        <taxon>Araneae</taxon>
        <taxon>Araneomorphae</taxon>
        <taxon>Entelegynae</taxon>
        <taxon>Araneoidea</taxon>
        <taxon>Araneidae</taxon>
        <taxon>Araneus</taxon>
    </lineage>
</organism>
<dbReference type="EMBL" id="BGPR01010875">
    <property type="protein sequence ID" value="GBN48460.1"/>
    <property type="molecule type" value="Genomic_DNA"/>
</dbReference>
<dbReference type="Proteomes" id="UP000499080">
    <property type="component" value="Unassembled WGS sequence"/>
</dbReference>
<evidence type="ECO:0000313" key="2">
    <source>
        <dbReference type="EMBL" id="GBN28520.1"/>
    </source>
</evidence>
<sequence>MFFHTISNAVGTHPILKSIPLVMLHNVVNSVDSLSDSCAPEWRTTHWNIKLDIHGETAPHKWHGSTPHHSNFQPIHLGGSYMEAPCKPHNRLLLSSRAIASAPSCLAFPRELHSPSPPIGLHLVQSTKTKNR</sequence>
<proteinExistence type="predicted"/>
<reference evidence="1 5" key="1">
    <citation type="journal article" date="2019" name="Sci. Rep.">
        <title>Orb-weaving spider Araneus ventricosus genome elucidates the spidroin gene catalogue.</title>
        <authorList>
            <person name="Kono N."/>
            <person name="Nakamura H."/>
            <person name="Ohtoshi R."/>
            <person name="Moran D.A.P."/>
            <person name="Shinohara A."/>
            <person name="Yoshida Y."/>
            <person name="Fujiwara M."/>
            <person name="Mori M."/>
            <person name="Tomita M."/>
            <person name="Arakawa K."/>
        </authorList>
    </citation>
    <scope>NUCLEOTIDE SEQUENCE [LARGE SCALE GENOMIC DNA]</scope>
</reference>
<evidence type="ECO:0000313" key="1">
    <source>
        <dbReference type="EMBL" id="GBN28493.1"/>
    </source>
</evidence>
<keyword evidence="5" id="KW-1185">Reference proteome</keyword>
<evidence type="ECO:0000313" key="4">
    <source>
        <dbReference type="EMBL" id="GBN48484.1"/>
    </source>
</evidence>
<evidence type="ECO:0000313" key="5">
    <source>
        <dbReference type="Proteomes" id="UP000499080"/>
    </source>
</evidence>
<dbReference type="EMBL" id="BGPR01007649">
    <property type="protein sequence ID" value="GBN28493.1"/>
    <property type="molecule type" value="Genomic_DNA"/>
</dbReference>
<comment type="caution">
    <text evidence="1">The sequence shown here is derived from an EMBL/GenBank/DDBJ whole genome shotgun (WGS) entry which is preliminary data.</text>
</comment>
<gene>
    <name evidence="2" type="ORF">AVEN_199193_1</name>
    <name evidence="4" type="ORF">AVEN_269820_1</name>
    <name evidence="3" type="ORF">AVEN_27039_1</name>
    <name evidence="1" type="ORF">AVEN_30846_1</name>
</gene>
<dbReference type="EMBL" id="BGPR01007652">
    <property type="protein sequence ID" value="GBN28520.1"/>
    <property type="molecule type" value="Genomic_DNA"/>
</dbReference>